<sequence>MEFKGAMDKVFEEIHKVHNVMIEVNYQQWCSRKDQWDEDWDIKSGGPSKEIREELELLPSWLECHDGVLRPKLRQSGGSLLPNLDLTVETDIPESCTRNHPNKTWPIEPEASESWNRHDTQPQGPTLLNSTYPGPFNYHHMEWFSVAPQYSGPAENFSIPYAASGFDERAEVANPSSYMSPPVASEWNAENTTLPPGTSISTYGGFPVYSTSDILDTSSSCPHGGTSIGINSYADPLTAAQERERALSQEQMRAGPPDSSLPPVYPRPSPLRTPSNYPSFVGHHDKEIRGR</sequence>
<evidence type="ECO:0000313" key="2">
    <source>
        <dbReference type="EMBL" id="KAK3170212.1"/>
    </source>
</evidence>
<keyword evidence="3" id="KW-1185">Reference proteome</keyword>
<dbReference type="EMBL" id="JASNWA010000009">
    <property type="protein sequence ID" value="KAK3170212.1"/>
    <property type="molecule type" value="Genomic_DNA"/>
</dbReference>
<accession>A0AAD9Z565</accession>
<comment type="caution">
    <text evidence="2">The sequence shown here is derived from an EMBL/GenBank/DDBJ whole genome shotgun (WGS) entry which is preliminary data.</text>
</comment>
<protein>
    <submittedName>
        <fullName evidence="2">Uncharacterized protein</fullName>
    </submittedName>
</protein>
<evidence type="ECO:0000313" key="3">
    <source>
        <dbReference type="Proteomes" id="UP001276659"/>
    </source>
</evidence>
<organism evidence="2 3">
    <name type="scientific">Lepraria neglecta</name>
    <dbReference type="NCBI Taxonomy" id="209136"/>
    <lineage>
        <taxon>Eukaryota</taxon>
        <taxon>Fungi</taxon>
        <taxon>Dikarya</taxon>
        <taxon>Ascomycota</taxon>
        <taxon>Pezizomycotina</taxon>
        <taxon>Lecanoromycetes</taxon>
        <taxon>OSLEUM clade</taxon>
        <taxon>Lecanoromycetidae</taxon>
        <taxon>Lecanorales</taxon>
        <taxon>Lecanorineae</taxon>
        <taxon>Stereocaulaceae</taxon>
        <taxon>Lepraria</taxon>
    </lineage>
</organism>
<feature type="region of interest" description="Disordered" evidence="1">
    <location>
        <begin position="95"/>
        <end position="120"/>
    </location>
</feature>
<evidence type="ECO:0000256" key="1">
    <source>
        <dbReference type="SAM" id="MobiDB-lite"/>
    </source>
</evidence>
<name>A0AAD9Z565_9LECA</name>
<dbReference type="Proteomes" id="UP001276659">
    <property type="component" value="Unassembled WGS sequence"/>
</dbReference>
<gene>
    <name evidence="2" type="ORF">OEA41_009598</name>
</gene>
<dbReference type="AlphaFoldDB" id="A0AAD9Z565"/>
<reference evidence="2" key="1">
    <citation type="submission" date="2022-11" db="EMBL/GenBank/DDBJ databases">
        <title>Chromosomal genome sequence assembly and mating type (MAT) locus characterization of the leprose asexual lichenized fungus Lepraria neglecta (Nyl.) Erichsen.</title>
        <authorList>
            <person name="Allen J.L."/>
            <person name="Pfeffer B."/>
        </authorList>
    </citation>
    <scope>NUCLEOTIDE SEQUENCE</scope>
    <source>
        <strain evidence="2">Allen 5258</strain>
    </source>
</reference>
<feature type="region of interest" description="Disordered" evidence="1">
    <location>
        <begin position="240"/>
        <end position="291"/>
    </location>
</feature>
<feature type="compositionally biased region" description="Pro residues" evidence="1">
    <location>
        <begin position="259"/>
        <end position="271"/>
    </location>
</feature>
<proteinExistence type="predicted"/>
<feature type="compositionally biased region" description="Basic and acidic residues" evidence="1">
    <location>
        <begin position="282"/>
        <end position="291"/>
    </location>
</feature>